<feature type="region of interest" description="Disordered" evidence="6">
    <location>
        <begin position="587"/>
        <end position="646"/>
    </location>
</feature>
<feature type="transmembrane region" description="Helical" evidence="7">
    <location>
        <begin position="656"/>
        <end position="679"/>
    </location>
</feature>
<dbReference type="PANTHER" id="PTHR43289:SF6">
    <property type="entry name" value="SERINE_THREONINE-PROTEIN KINASE NEKL-3"/>
    <property type="match status" value="1"/>
</dbReference>
<evidence type="ECO:0000256" key="3">
    <source>
        <dbReference type="ARBA" id="ARBA00022777"/>
    </source>
</evidence>
<evidence type="ECO:0000256" key="1">
    <source>
        <dbReference type="ARBA" id="ARBA00022679"/>
    </source>
</evidence>
<accession>A0A017TJE8</accession>
<dbReference type="Proteomes" id="UP000019678">
    <property type="component" value="Unassembled WGS sequence"/>
</dbReference>
<evidence type="ECO:0000256" key="7">
    <source>
        <dbReference type="SAM" id="Phobius"/>
    </source>
</evidence>
<dbReference type="Pfam" id="PF00069">
    <property type="entry name" value="Pkinase"/>
    <property type="match status" value="1"/>
</dbReference>
<organism evidence="9 10">
    <name type="scientific">Chondromyces apiculatus DSM 436</name>
    <dbReference type="NCBI Taxonomy" id="1192034"/>
    <lineage>
        <taxon>Bacteria</taxon>
        <taxon>Pseudomonadati</taxon>
        <taxon>Myxococcota</taxon>
        <taxon>Polyangia</taxon>
        <taxon>Polyangiales</taxon>
        <taxon>Polyangiaceae</taxon>
        <taxon>Chondromyces</taxon>
    </lineage>
</organism>
<keyword evidence="1" id="KW-0808">Transferase</keyword>
<keyword evidence="7" id="KW-0472">Membrane</keyword>
<dbReference type="InterPro" id="IPR011009">
    <property type="entry name" value="Kinase-like_dom_sf"/>
</dbReference>
<dbReference type="RefSeq" id="WP_052373910.1">
    <property type="nucleotide sequence ID" value="NZ_ASRX01000002.1"/>
</dbReference>
<keyword evidence="7" id="KW-1133">Transmembrane helix</keyword>
<dbReference type="PANTHER" id="PTHR43289">
    <property type="entry name" value="MITOGEN-ACTIVATED PROTEIN KINASE KINASE KINASE 20-RELATED"/>
    <property type="match status" value="1"/>
</dbReference>
<keyword evidence="7" id="KW-0812">Transmembrane</keyword>
<sequence>MRHEGIIGRKIAGRITVKRLLGEGGMAAVYVGERDIEPRQVAVKIMNADLCADRAFVRRFQREAKAASVVKHPSSVTIYEYGTEGNLSYIVMELLDGHDLYQLLELYGVLPQARAARILAEVCDVLQVAHEMGIIHRDLKPENIMVIPDVRVPQGERVKVLDFGIAKLLEVEEIEESGPIDSADGPPSAITRVGQIVGTPAYMSPEQCGLLPVDTRSDIYTCGVLLFQLVTGRLPFEGDTPFHTASLHIHAPIPSAAAFAPGLDPRLDALIQKALAKRPAERHQTARHLGASLRKLLPMLSDASLVTGPISRRQISSRWPREEARVIGAALEDTPPATPIAGLAATPRVQIQPALMPQAPTPARPPGPLAALVASSNEPYSDEESLESAKTLVSTAAEIGTLPQVLLNDPLQVRQSYPSSDDIQTLEHDRSAAPPAAPRTEDAIATRPRPMAEQAPSAGWPTASVLPGVPRAGARLPGDLRDDDPDEDRAVTLIRTASDSSPDLDFAAGAQRPGVREVKSTLRSAEEFGIKPPVPEKRPEVQVQIPAAGARHGHAGPSSDPTDMLARSGRGVPAAAVSPQVLKTVRINQPAGTGPNPAPPRDNYGSGGTFGTPVPRPTGTLPIPPQAPVLPPTVNDMAQFSGPQPSTGGGLLSGRVGLLIGFMAGMVITAILVIVYLFVLR</sequence>
<protein>
    <submittedName>
        <fullName evidence="9">Serine/threonine protein kinase PrkC, regulator of stationary phase</fullName>
    </submittedName>
</protein>
<evidence type="ECO:0000259" key="8">
    <source>
        <dbReference type="PROSITE" id="PS50011"/>
    </source>
</evidence>
<evidence type="ECO:0000256" key="6">
    <source>
        <dbReference type="SAM" id="MobiDB-lite"/>
    </source>
</evidence>
<dbReference type="Gene3D" id="3.30.200.20">
    <property type="entry name" value="Phosphorylase Kinase, domain 1"/>
    <property type="match status" value="1"/>
</dbReference>
<dbReference type="STRING" id="1192034.CAP_2617"/>
<dbReference type="eggNOG" id="COG0515">
    <property type="taxonomic scope" value="Bacteria"/>
</dbReference>
<dbReference type="PROSITE" id="PS50011">
    <property type="entry name" value="PROTEIN_KINASE_DOM"/>
    <property type="match status" value="1"/>
</dbReference>
<evidence type="ECO:0000256" key="4">
    <source>
        <dbReference type="ARBA" id="ARBA00022840"/>
    </source>
</evidence>
<keyword evidence="2 5" id="KW-0547">Nucleotide-binding</keyword>
<keyword evidence="3 9" id="KW-0418">Kinase</keyword>
<dbReference type="InterPro" id="IPR000719">
    <property type="entry name" value="Prot_kinase_dom"/>
</dbReference>
<keyword evidence="9" id="KW-0723">Serine/threonine-protein kinase</keyword>
<gene>
    <name evidence="9" type="ORF">CAP_2617</name>
</gene>
<dbReference type="EMBL" id="ASRX01000002">
    <property type="protein sequence ID" value="EYF08756.1"/>
    <property type="molecule type" value="Genomic_DNA"/>
</dbReference>
<dbReference type="InterPro" id="IPR008271">
    <property type="entry name" value="Ser/Thr_kinase_AS"/>
</dbReference>
<dbReference type="GO" id="GO:0005524">
    <property type="term" value="F:ATP binding"/>
    <property type="evidence" value="ECO:0007669"/>
    <property type="project" value="UniProtKB-UniRule"/>
</dbReference>
<evidence type="ECO:0000313" key="9">
    <source>
        <dbReference type="EMBL" id="EYF08756.1"/>
    </source>
</evidence>
<dbReference type="PROSITE" id="PS00108">
    <property type="entry name" value="PROTEIN_KINASE_ST"/>
    <property type="match status" value="1"/>
</dbReference>
<dbReference type="PROSITE" id="PS00107">
    <property type="entry name" value="PROTEIN_KINASE_ATP"/>
    <property type="match status" value="1"/>
</dbReference>
<evidence type="ECO:0000256" key="5">
    <source>
        <dbReference type="PROSITE-ProRule" id="PRU10141"/>
    </source>
</evidence>
<feature type="domain" description="Protein kinase" evidence="8">
    <location>
        <begin position="15"/>
        <end position="300"/>
    </location>
</feature>
<dbReference type="CDD" id="cd14014">
    <property type="entry name" value="STKc_PknB_like"/>
    <property type="match status" value="1"/>
</dbReference>
<keyword evidence="10" id="KW-1185">Reference proteome</keyword>
<dbReference type="AlphaFoldDB" id="A0A017TJE8"/>
<feature type="region of interest" description="Disordered" evidence="6">
    <location>
        <begin position="416"/>
        <end position="486"/>
    </location>
</feature>
<reference evidence="9 10" key="1">
    <citation type="submission" date="2013-05" db="EMBL/GenBank/DDBJ databases">
        <title>Genome assembly of Chondromyces apiculatus DSM 436.</title>
        <authorList>
            <person name="Sharma G."/>
            <person name="Khatri I."/>
            <person name="Kaur C."/>
            <person name="Mayilraj S."/>
            <person name="Subramanian S."/>
        </authorList>
    </citation>
    <scope>NUCLEOTIDE SEQUENCE [LARGE SCALE GENOMIC DNA]</scope>
    <source>
        <strain evidence="9 10">DSM 436</strain>
    </source>
</reference>
<dbReference type="SUPFAM" id="SSF56112">
    <property type="entry name" value="Protein kinase-like (PK-like)"/>
    <property type="match status" value="1"/>
</dbReference>
<evidence type="ECO:0000313" key="10">
    <source>
        <dbReference type="Proteomes" id="UP000019678"/>
    </source>
</evidence>
<dbReference type="GO" id="GO:0004674">
    <property type="term" value="F:protein serine/threonine kinase activity"/>
    <property type="evidence" value="ECO:0007669"/>
    <property type="project" value="UniProtKB-KW"/>
</dbReference>
<name>A0A017TJE8_9BACT</name>
<comment type="caution">
    <text evidence="9">The sequence shown here is derived from an EMBL/GenBank/DDBJ whole genome shotgun (WGS) entry which is preliminary data.</text>
</comment>
<feature type="compositionally biased region" description="Pro residues" evidence="6">
    <location>
        <begin position="622"/>
        <end position="631"/>
    </location>
</feature>
<dbReference type="Gene3D" id="1.10.510.10">
    <property type="entry name" value="Transferase(Phosphotransferase) domain 1"/>
    <property type="match status" value="1"/>
</dbReference>
<feature type="binding site" evidence="5">
    <location>
        <position position="44"/>
    </location>
    <ligand>
        <name>ATP</name>
        <dbReference type="ChEBI" id="CHEBI:30616"/>
    </ligand>
</feature>
<dbReference type="InterPro" id="IPR017441">
    <property type="entry name" value="Protein_kinase_ATP_BS"/>
</dbReference>
<dbReference type="SMART" id="SM00220">
    <property type="entry name" value="S_TKc"/>
    <property type="match status" value="1"/>
</dbReference>
<feature type="compositionally biased region" description="Polar residues" evidence="6">
    <location>
        <begin position="636"/>
        <end position="646"/>
    </location>
</feature>
<evidence type="ECO:0000256" key="2">
    <source>
        <dbReference type="ARBA" id="ARBA00022741"/>
    </source>
</evidence>
<keyword evidence="4 5" id="KW-0067">ATP-binding</keyword>
<proteinExistence type="predicted"/>